<proteinExistence type="predicted"/>
<dbReference type="Pfam" id="PF00381">
    <property type="entry name" value="PTS-HPr"/>
    <property type="match status" value="1"/>
</dbReference>
<dbReference type="EMBL" id="CP113524">
    <property type="protein sequence ID" value="WAJ22334.1"/>
    <property type="molecule type" value="Genomic_DNA"/>
</dbReference>
<dbReference type="SUPFAM" id="SSF55594">
    <property type="entry name" value="HPr-like"/>
    <property type="match status" value="1"/>
</dbReference>
<gene>
    <name evidence="2" type="ORF">OW255_12180</name>
</gene>
<dbReference type="InterPro" id="IPR035895">
    <property type="entry name" value="HPr-like_sf"/>
</dbReference>
<evidence type="ECO:0000313" key="3">
    <source>
        <dbReference type="Proteomes" id="UP001163115"/>
    </source>
</evidence>
<evidence type="ECO:0000313" key="2">
    <source>
        <dbReference type="EMBL" id="WAJ22334.1"/>
    </source>
</evidence>
<reference evidence="2" key="1">
    <citation type="submission" date="2022-11" db="EMBL/GenBank/DDBJ databases">
        <title>Lacrimispora xylanolytica sy1, complete genome.</title>
        <authorList>
            <person name="Choi S."/>
        </authorList>
    </citation>
    <scope>NUCLEOTIDE SEQUENCE</scope>
    <source>
        <strain evidence="2">Sy1</strain>
    </source>
</reference>
<dbReference type="Gene3D" id="3.30.1340.10">
    <property type="entry name" value="HPr-like"/>
    <property type="match status" value="1"/>
</dbReference>
<feature type="domain" description="HPr" evidence="1">
    <location>
        <begin position="15"/>
        <end position="73"/>
    </location>
</feature>
<dbReference type="InterPro" id="IPR000032">
    <property type="entry name" value="HPr-like"/>
</dbReference>
<dbReference type="RefSeq" id="WP_268114237.1">
    <property type="nucleotide sequence ID" value="NZ_CP113524.1"/>
</dbReference>
<keyword evidence="3" id="KW-1185">Reference proteome</keyword>
<name>A0ABY7A8T3_9FIRM</name>
<sequence length="76" mass="8674">MIKRVVKIPSISAVQEFNRICSHFNCDMDLSQGKYTVDAKSIMGIFSLNLEETLVLVANTEDEELVDEKFSKYIID</sequence>
<evidence type="ECO:0000259" key="1">
    <source>
        <dbReference type="Pfam" id="PF00381"/>
    </source>
</evidence>
<organism evidence="2 3">
    <name type="scientific">Lacrimispora xylanolytica</name>
    <dbReference type="NCBI Taxonomy" id="29375"/>
    <lineage>
        <taxon>Bacteria</taxon>
        <taxon>Bacillati</taxon>
        <taxon>Bacillota</taxon>
        <taxon>Clostridia</taxon>
        <taxon>Lachnospirales</taxon>
        <taxon>Lachnospiraceae</taxon>
        <taxon>Lacrimispora</taxon>
    </lineage>
</organism>
<dbReference type="Proteomes" id="UP001163115">
    <property type="component" value="Chromosome"/>
</dbReference>
<protein>
    <submittedName>
        <fullName evidence="2">HPr family phosphocarrier protein</fullName>
    </submittedName>
</protein>
<accession>A0ABY7A8T3</accession>